<organism evidence="2 3">
    <name type="scientific">Cymbomonas tetramitiformis</name>
    <dbReference type="NCBI Taxonomy" id="36881"/>
    <lineage>
        <taxon>Eukaryota</taxon>
        <taxon>Viridiplantae</taxon>
        <taxon>Chlorophyta</taxon>
        <taxon>Pyramimonadophyceae</taxon>
        <taxon>Pyramimonadales</taxon>
        <taxon>Pyramimonadaceae</taxon>
        <taxon>Cymbomonas</taxon>
    </lineage>
</organism>
<keyword evidence="3" id="KW-1185">Reference proteome</keyword>
<feature type="compositionally biased region" description="Polar residues" evidence="1">
    <location>
        <begin position="546"/>
        <end position="556"/>
    </location>
</feature>
<sequence>MTSGLRKYKQMPGADDCIISSGTEAKTHRVGRQVRHSQGDDVFQERLATLREKEWRGPRPISCSGMPRNMSERSRSDPMNSQLELEHVLSGRARAESGRRVTSNSFMRSLARNAPSTWFSAVSSSLSNCKTKSSFEDGALQVEGSLYKCDDKGVALPSIQRNDNQSMDSAAGENMADLLKPADQAKFVEFLEFLDKLFPASPHLKTKLRAMTSSRNQRLTAGLAQHRLWYDAVFIDRSPAGLDEVWCLAKWLQSQFQRLGFDGSSARARASSARLARGDEEGERSHSSVHFHFRGELEELSQLGMSKPSLQPALEQRVKACSQCVYELCRQVSISLSTHSLERGWLLAYLWQTLTTIVLELNSENNRLHREMTNSEKYKTQAASYEERLERQQQELEMQKSLAEAQRARHVEELKEQRESSLHDHENLHKYKAEIQRLTSEVSQLQAESSQSGESIEQLTSENQTLSEENRQLKACHAPPSTMPLGSWVTGRRGAVEQEKLNRLEQASRSQHQEAEEQSRRLEEAAEAMAKLSKENGQLQKKLKQAESTLRAQRSAASGEAACPHIPSSPVRGTSASHQGAPRLVSAKVTKPSTATFAAPIKPHPPSASPAEPPTSRMPALDLTTCLRELKREESNSAASSQAKQASQQEDCQWERCAEPTGDGPCSIVKEGNQEEDEEAAVAETDESNPLLKLHPHPLVVTDSTDVYTRFNGAWFCDACQ</sequence>
<name>A0AAE0FDV3_9CHLO</name>
<feature type="compositionally biased region" description="Low complexity" evidence="1">
    <location>
        <begin position="637"/>
        <end position="649"/>
    </location>
</feature>
<feature type="compositionally biased region" description="Polar residues" evidence="1">
    <location>
        <begin position="442"/>
        <end position="467"/>
    </location>
</feature>
<evidence type="ECO:0000313" key="3">
    <source>
        <dbReference type="Proteomes" id="UP001190700"/>
    </source>
</evidence>
<dbReference type="EMBL" id="LGRX02019920">
    <property type="protein sequence ID" value="KAK3257981.1"/>
    <property type="molecule type" value="Genomic_DNA"/>
</dbReference>
<accession>A0AAE0FDV3</accession>
<feature type="region of interest" description="Disordered" evidence="1">
    <location>
        <begin position="596"/>
        <end position="619"/>
    </location>
</feature>
<feature type="region of interest" description="Disordered" evidence="1">
    <location>
        <begin position="632"/>
        <end position="656"/>
    </location>
</feature>
<feature type="region of interest" description="Disordered" evidence="1">
    <location>
        <begin position="442"/>
        <end position="490"/>
    </location>
</feature>
<dbReference type="Proteomes" id="UP001190700">
    <property type="component" value="Unassembled WGS sequence"/>
</dbReference>
<gene>
    <name evidence="2" type="ORF">CYMTET_32951</name>
</gene>
<proteinExistence type="predicted"/>
<feature type="region of interest" description="Disordered" evidence="1">
    <location>
        <begin position="57"/>
        <end position="81"/>
    </location>
</feature>
<dbReference type="AlphaFoldDB" id="A0AAE0FDV3"/>
<feature type="compositionally biased region" description="Basic and acidic residues" evidence="1">
    <location>
        <begin position="511"/>
        <end position="524"/>
    </location>
</feature>
<feature type="non-terminal residue" evidence="2">
    <location>
        <position position="721"/>
    </location>
</feature>
<feature type="compositionally biased region" description="Pro residues" evidence="1">
    <location>
        <begin position="602"/>
        <end position="613"/>
    </location>
</feature>
<feature type="region of interest" description="Disordered" evidence="1">
    <location>
        <begin position="504"/>
        <end position="581"/>
    </location>
</feature>
<evidence type="ECO:0000256" key="1">
    <source>
        <dbReference type="SAM" id="MobiDB-lite"/>
    </source>
</evidence>
<comment type="caution">
    <text evidence="2">The sequence shown here is derived from an EMBL/GenBank/DDBJ whole genome shotgun (WGS) entry which is preliminary data.</text>
</comment>
<protein>
    <submittedName>
        <fullName evidence="2">Uncharacterized protein</fullName>
    </submittedName>
</protein>
<reference evidence="2 3" key="1">
    <citation type="journal article" date="2015" name="Genome Biol. Evol.">
        <title>Comparative Genomics of a Bacterivorous Green Alga Reveals Evolutionary Causalities and Consequences of Phago-Mixotrophic Mode of Nutrition.</title>
        <authorList>
            <person name="Burns J.A."/>
            <person name="Paasch A."/>
            <person name="Narechania A."/>
            <person name="Kim E."/>
        </authorList>
    </citation>
    <scope>NUCLEOTIDE SEQUENCE [LARGE SCALE GENOMIC DNA]</scope>
    <source>
        <strain evidence="2 3">PLY_AMNH</strain>
    </source>
</reference>
<evidence type="ECO:0000313" key="2">
    <source>
        <dbReference type="EMBL" id="KAK3257981.1"/>
    </source>
</evidence>